<organism evidence="2 3">
    <name type="scientific">Senna tora</name>
    <dbReference type="NCBI Taxonomy" id="362788"/>
    <lineage>
        <taxon>Eukaryota</taxon>
        <taxon>Viridiplantae</taxon>
        <taxon>Streptophyta</taxon>
        <taxon>Embryophyta</taxon>
        <taxon>Tracheophyta</taxon>
        <taxon>Spermatophyta</taxon>
        <taxon>Magnoliopsida</taxon>
        <taxon>eudicotyledons</taxon>
        <taxon>Gunneridae</taxon>
        <taxon>Pentapetalae</taxon>
        <taxon>rosids</taxon>
        <taxon>fabids</taxon>
        <taxon>Fabales</taxon>
        <taxon>Fabaceae</taxon>
        <taxon>Caesalpinioideae</taxon>
        <taxon>Cassia clade</taxon>
        <taxon>Senna</taxon>
    </lineage>
</organism>
<evidence type="ECO:0000256" key="1">
    <source>
        <dbReference type="SAM" id="SignalP"/>
    </source>
</evidence>
<dbReference type="AlphaFoldDB" id="A0A834WXA9"/>
<reference evidence="2" key="1">
    <citation type="submission" date="2020-09" db="EMBL/GenBank/DDBJ databases">
        <title>Genome-Enabled Discovery of Anthraquinone Biosynthesis in Senna tora.</title>
        <authorList>
            <person name="Kang S.-H."/>
            <person name="Pandey R.P."/>
            <person name="Lee C.-M."/>
            <person name="Sim J.-S."/>
            <person name="Jeong J.-T."/>
            <person name="Choi B.-S."/>
            <person name="Jung M."/>
            <person name="Ginzburg D."/>
            <person name="Zhao K."/>
            <person name="Won S.Y."/>
            <person name="Oh T.-J."/>
            <person name="Yu Y."/>
            <person name="Kim N.-H."/>
            <person name="Lee O.R."/>
            <person name="Lee T.-H."/>
            <person name="Bashyal P."/>
            <person name="Kim T.-S."/>
            <person name="Lee W.-H."/>
            <person name="Kawkins C."/>
            <person name="Kim C.-K."/>
            <person name="Kim J.S."/>
            <person name="Ahn B.O."/>
            <person name="Rhee S.Y."/>
            <person name="Sohng J.K."/>
        </authorList>
    </citation>
    <scope>NUCLEOTIDE SEQUENCE</scope>
    <source>
        <tissue evidence="2">Leaf</tissue>
    </source>
</reference>
<evidence type="ECO:0000313" key="2">
    <source>
        <dbReference type="EMBL" id="KAF7833623.1"/>
    </source>
</evidence>
<accession>A0A834WXA9</accession>
<protein>
    <submittedName>
        <fullName evidence="2">Uncharacterized protein</fullName>
    </submittedName>
</protein>
<dbReference type="Proteomes" id="UP000634136">
    <property type="component" value="Unassembled WGS sequence"/>
</dbReference>
<comment type="caution">
    <text evidence="2">The sequence shown here is derived from an EMBL/GenBank/DDBJ whole genome shotgun (WGS) entry which is preliminary data.</text>
</comment>
<keyword evidence="3" id="KW-1185">Reference proteome</keyword>
<sequence length="104" mass="11831">MAFRRALFSYLLVSYVLAVTKVSGGPPSDDGNYAWLLPPIRRSFSVKFSRVFAAVIEKMDAGVCDGEMVVDDGYWRRAMANVELKMDFDMILRKREETDARGKK</sequence>
<feature type="chain" id="PRO_5032418824" evidence="1">
    <location>
        <begin position="19"/>
        <end position="104"/>
    </location>
</feature>
<evidence type="ECO:0000313" key="3">
    <source>
        <dbReference type="Proteomes" id="UP000634136"/>
    </source>
</evidence>
<proteinExistence type="predicted"/>
<name>A0A834WXA9_9FABA</name>
<keyword evidence="1" id="KW-0732">Signal</keyword>
<feature type="signal peptide" evidence="1">
    <location>
        <begin position="1"/>
        <end position="18"/>
    </location>
</feature>
<gene>
    <name evidence="2" type="ORF">G2W53_015956</name>
</gene>
<dbReference type="EMBL" id="JAAIUW010000005">
    <property type="protein sequence ID" value="KAF7833623.1"/>
    <property type="molecule type" value="Genomic_DNA"/>
</dbReference>